<dbReference type="CDD" id="cd02440">
    <property type="entry name" value="AdoMet_MTases"/>
    <property type="match status" value="1"/>
</dbReference>
<comment type="caution">
    <text evidence="1">The sequence shown here is derived from an EMBL/GenBank/DDBJ whole genome shotgun (WGS) entry which is preliminary data.</text>
</comment>
<evidence type="ECO:0000313" key="1">
    <source>
        <dbReference type="EMBL" id="ORX51989.1"/>
    </source>
</evidence>
<proteinExistence type="predicted"/>
<dbReference type="EMBL" id="MCGT01000019">
    <property type="protein sequence ID" value="ORX51989.1"/>
    <property type="molecule type" value="Genomic_DNA"/>
</dbReference>
<dbReference type="OrthoDB" id="443981at2759"/>
<dbReference type="STRING" id="101127.A0A1X2GEN6"/>
<gene>
    <name evidence="1" type="ORF">DM01DRAFT_1363377</name>
</gene>
<dbReference type="InterPro" id="IPR029063">
    <property type="entry name" value="SAM-dependent_MTases_sf"/>
</dbReference>
<dbReference type="InterPro" id="IPR019410">
    <property type="entry name" value="Methyltransf_16"/>
</dbReference>
<dbReference type="AlphaFoldDB" id="A0A1X2GEN6"/>
<dbReference type="PANTHER" id="PTHR14614">
    <property type="entry name" value="HEPATOCELLULAR CARCINOMA-ASSOCIATED ANTIGEN"/>
    <property type="match status" value="1"/>
</dbReference>
<evidence type="ECO:0000313" key="2">
    <source>
        <dbReference type="Proteomes" id="UP000242146"/>
    </source>
</evidence>
<protein>
    <recommendedName>
        <fullName evidence="3">S-adenosyl-L-methionine-dependent methyltransferase</fullName>
    </recommendedName>
</protein>
<evidence type="ECO:0008006" key="3">
    <source>
        <dbReference type="Google" id="ProtNLM"/>
    </source>
</evidence>
<dbReference type="SUPFAM" id="SSF53335">
    <property type="entry name" value="S-adenosyl-L-methionine-dependent methyltransferases"/>
    <property type="match status" value="1"/>
</dbReference>
<organism evidence="1 2">
    <name type="scientific">Hesseltinella vesiculosa</name>
    <dbReference type="NCBI Taxonomy" id="101127"/>
    <lineage>
        <taxon>Eukaryota</taxon>
        <taxon>Fungi</taxon>
        <taxon>Fungi incertae sedis</taxon>
        <taxon>Mucoromycota</taxon>
        <taxon>Mucoromycotina</taxon>
        <taxon>Mucoromycetes</taxon>
        <taxon>Mucorales</taxon>
        <taxon>Cunninghamellaceae</taxon>
        <taxon>Hesseltinella</taxon>
    </lineage>
</organism>
<dbReference type="Gene3D" id="3.40.50.150">
    <property type="entry name" value="Vaccinia Virus protein VP39"/>
    <property type="match status" value="1"/>
</dbReference>
<reference evidence="1 2" key="1">
    <citation type="submission" date="2016-07" db="EMBL/GenBank/DDBJ databases">
        <title>Pervasive Adenine N6-methylation of Active Genes in Fungi.</title>
        <authorList>
            <consortium name="DOE Joint Genome Institute"/>
            <person name="Mondo S.J."/>
            <person name="Dannebaum R.O."/>
            <person name="Kuo R.C."/>
            <person name="Labutti K."/>
            <person name="Haridas S."/>
            <person name="Kuo A."/>
            <person name="Salamov A."/>
            <person name="Ahrendt S.R."/>
            <person name="Lipzen A."/>
            <person name="Sullivan W."/>
            <person name="Andreopoulos W.B."/>
            <person name="Clum A."/>
            <person name="Lindquist E."/>
            <person name="Daum C."/>
            <person name="Ramamoorthy G.K."/>
            <person name="Gryganskyi A."/>
            <person name="Culley D."/>
            <person name="Magnuson J.K."/>
            <person name="James T.Y."/>
            <person name="O'Malley M.A."/>
            <person name="Stajich J.E."/>
            <person name="Spatafora J.W."/>
            <person name="Visel A."/>
            <person name="Grigoriev I.V."/>
        </authorList>
    </citation>
    <scope>NUCLEOTIDE SEQUENCE [LARGE SCALE GENOMIC DNA]</scope>
    <source>
        <strain evidence="1 2">NRRL 3301</strain>
    </source>
</reference>
<sequence>MLANQFANNVLMRLVSGTWVFDDDRDEGRMEQAARLMAHLSGRGAPLLAKKLIQQRTIPHLADVEVLELGTGTGMVGIVCDKLGAKQVTVTDYHPNVLKNVAVNLQLNTSRCHVAKLDFIEVAQATDPLWIDKKYPLVIASDLLYEMEHADHLPVAVEKLMIDEFYFMIPLRPTHWQEVQRFEQRMEQVGLYLRRVEDAEQEEDEGTVHYRYYEYARK</sequence>
<keyword evidence="2" id="KW-1185">Reference proteome</keyword>
<dbReference type="Pfam" id="PF10294">
    <property type="entry name" value="Methyltransf_16"/>
    <property type="match status" value="1"/>
</dbReference>
<accession>A0A1X2GEN6</accession>
<dbReference type="Proteomes" id="UP000242146">
    <property type="component" value="Unassembled WGS sequence"/>
</dbReference>
<name>A0A1X2GEN6_9FUNG</name>